<organism evidence="3 4">
    <name type="scientific">Sungkyunkwania multivorans</name>
    <dbReference type="NCBI Taxonomy" id="1173618"/>
    <lineage>
        <taxon>Bacteria</taxon>
        <taxon>Pseudomonadati</taxon>
        <taxon>Bacteroidota</taxon>
        <taxon>Flavobacteriia</taxon>
        <taxon>Flavobacteriales</taxon>
        <taxon>Flavobacteriaceae</taxon>
        <taxon>Sungkyunkwania</taxon>
    </lineage>
</organism>
<reference evidence="4" key="1">
    <citation type="journal article" date="2019" name="Int. J. Syst. Evol. Microbiol.">
        <title>The Global Catalogue of Microorganisms (GCM) 10K type strain sequencing project: providing services to taxonomists for standard genome sequencing and annotation.</title>
        <authorList>
            <consortium name="The Broad Institute Genomics Platform"/>
            <consortium name="The Broad Institute Genome Sequencing Center for Infectious Disease"/>
            <person name="Wu L."/>
            <person name="Ma J."/>
        </authorList>
    </citation>
    <scope>NUCLEOTIDE SEQUENCE [LARGE SCALE GENOMIC DNA]</scope>
    <source>
        <strain evidence="4">CCUG 62952</strain>
    </source>
</reference>
<name>A0ABW3CYB1_9FLAO</name>
<evidence type="ECO:0000313" key="4">
    <source>
        <dbReference type="Proteomes" id="UP001596978"/>
    </source>
</evidence>
<comment type="caution">
    <text evidence="3">The sequence shown here is derived from an EMBL/GenBank/DDBJ whole genome shotgun (WGS) entry which is preliminary data.</text>
</comment>
<dbReference type="Proteomes" id="UP001596978">
    <property type="component" value="Unassembled WGS sequence"/>
</dbReference>
<dbReference type="Gene3D" id="1.10.1130.10">
    <property type="entry name" value="Flavocytochrome C3, Chain A"/>
    <property type="match status" value="1"/>
</dbReference>
<sequence length="406" mass="46520">MFFRMHNCSRRSFSILFFGSLFFLLFFVRCNSGVKDTMISIAPVATAYDGSKYAGSQRCIACHENIYNEHLKTPHYNTSQLVSDDNVVGDFKVHNILKLNEHIVFKMIDEDQLYQAAFKDERFVRKEPFDIIIGSGTKGQTFLYWNDNRLYQLPVSYLNKSNKWIHSPGYSNDRIHFDRAVIPNCLECHTTFARNHLPTDFNSNMFVKKEMIFGVDCESCHGPSLKHVNAHINDPELKMAQHILDIKTLTRQQQLDACARCHSGLGRPLKMPFTFKTGDKLDSFRIPNYMPIDTTKLDVHGNQYGLLTMSKCFKRSESLNCTTCHDPHKNERQQSATFSQKCIGCHQDAGNHSFSLEHQEKLDCISCHMPLLTTSAITFNGLNSNDHSDSIKVRTHKIGIYGNELP</sequence>
<evidence type="ECO:0000256" key="1">
    <source>
        <dbReference type="ARBA" id="ARBA00022729"/>
    </source>
</evidence>
<dbReference type="InterPro" id="IPR051829">
    <property type="entry name" value="Multiheme_Cytochr_ET"/>
</dbReference>
<dbReference type="Gene3D" id="3.90.10.10">
    <property type="entry name" value="Cytochrome C3"/>
    <property type="match status" value="1"/>
</dbReference>
<evidence type="ECO:0000313" key="3">
    <source>
        <dbReference type="EMBL" id="MFD0862080.1"/>
    </source>
</evidence>
<evidence type="ECO:0000259" key="2">
    <source>
        <dbReference type="Pfam" id="PF13435"/>
    </source>
</evidence>
<keyword evidence="4" id="KW-1185">Reference proteome</keyword>
<dbReference type="EMBL" id="JBHTJH010000004">
    <property type="protein sequence ID" value="MFD0862080.1"/>
    <property type="molecule type" value="Genomic_DNA"/>
</dbReference>
<dbReference type="RefSeq" id="WP_386406315.1">
    <property type="nucleotide sequence ID" value="NZ_JBHTJH010000004.1"/>
</dbReference>
<keyword evidence="1" id="KW-0732">Signal</keyword>
<accession>A0ABW3CYB1</accession>
<dbReference type="PANTHER" id="PTHR35038:SF8">
    <property type="entry name" value="C-TYPE POLYHEME CYTOCHROME OMCC"/>
    <property type="match status" value="1"/>
</dbReference>
<dbReference type="PANTHER" id="PTHR35038">
    <property type="entry name" value="DISSIMILATORY SULFITE REDUCTASE SIRA"/>
    <property type="match status" value="1"/>
</dbReference>
<dbReference type="InterPro" id="IPR023155">
    <property type="entry name" value="Cyt_c-552/4"/>
</dbReference>
<dbReference type="SUPFAM" id="SSF48695">
    <property type="entry name" value="Multiheme cytochromes"/>
    <property type="match status" value="1"/>
</dbReference>
<dbReference type="Pfam" id="PF13435">
    <property type="entry name" value="Cytochrome_C554"/>
    <property type="match status" value="1"/>
</dbReference>
<dbReference type="InterPro" id="IPR036280">
    <property type="entry name" value="Multihaem_cyt_sf"/>
</dbReference>
<protein>
    <submittedName>
        <fullName evidence="3">Multiheme c-type cytochrome</fullName>
    </submittedName>
</protein>
<proteinExistence type="predicted"/>
<feature type="domain" description="Cytochrome c-552/4" evidence="2">
    <location>
        <begin position="181"/>
        <end position="222"/>
    </location>
</feature>
<gene>
    <name evidence="3" type="ORF">ACFQ1M_07660</name>
</gene>